<evidence type="ECO:0000313" key="3">
    <source>
        <dbReference type="Proteomes" id="UP000218334"/>
    </source>
</evidence>
<feature type="region of interest" description="Disordered" evidence="1">
    <location>
        <begin position="61"/>
        <end position="83"/>
    </location>
</feature>
<dbReference type="Proteomes" id="UP000218334">
    <property type="component" value="Unassembled WGS sequence"/>
</dbReference>
<feature type="compositionally biased region" description="Polar residues" evidence="1">
    <location>
        <begin position="67"/>
        <end position="83"/>
    </location>
</feature>
<name>A0A2H3BJI8_9AGAR</name>
<reference evidence="3" key="1">
    <citation type="journal article" date="2017" name="Nat. Ecol. Evol.">
        <title>Genome expansion and lineage-specific genetic innovations in the forest pathogenic fungi Armillaria.</title>
        <authorList>
            <person name="Sipos G."/>
            <person name="Prasanna A.N."/>
            <person name="Walter M.C."/>
            <person name="O'Connor E."/>
            <person name="Balint B."/>
            <person name="Krizsan K."/>
            <person name="Kiss B."/>
            <person name="Hess J."/>
            <person name="Varga T."/>
            <person name="Slot J."/>
            <person name="Riley R."/>
            <person name="Boka B."/>
            <person name="Rigling D."/>
            <person name="Barry K."/>
            <person name="Lee J."/>
            <person name="Mihaltcheva S."/>
            <person name="LaButti K."/>
            <person name="Lipzen A."/>
            <person name="Waldron R."/>
            <person name="Moloney N.M."/>
            <person name="Sperisen C."/>
            <person name="Kredics L."/>
            <person name="Vagvoelgyi C."/>
            <person name="Patrignani A."/>
            <person name="Fitzpatrick D."/>
            <person name="Nagy I."/>
            <person name="Doyle S."/>
            <person name="Anderson J.B."/>
            <person name="Grigoriev I.V."/>
            <person name="Gueldener U."/>
            <person name="Muensterkoetter M."/>
            <person name="Nagy L.G."/>
        </authorList>
    </citation>
    <scope>NUCLEOTIDE SEQUENCE [LARGE SCALE GENOMIC DNA]</scope>
    <source>
        <strain evidence="3">28-4</strain>
    </source>
</reference>
<keyword evidence="3" id="KW-1185">Reference proteome</keyword>
<evidence type="ECO:0000256" key="1">
    <source>
        <dbReference type="SAM" id="MobiDB-lite"/>
    </source>
</evidence>
<evidence type="ECO:0000313" key="2">
    <source>
        <dbReference type="EMBL" id="PBK64727.1"/>
    </source>
</evidence>
<organism evidence="2 3">
    <name type="scientific">Armillaria solidipes</name>
    <dbReference type="NCBI Taxonomy" id="1076256"/>
    <lineage>
        <taxon>Eukaryota</taxon>
        <taxon>Fungi</taxon>
        <taxon>Dikarya</taxon>
        <taxon>Basidiomycota</taxon>
        <taxon>Agaricomycotina</taxon>
        <taxon>Agaricomycetes</taxon>
        <taxon>Agaricomycetidae</taxon>
        <taxon>Agaricales</taxon>
        <taxon>Marasmiineae</taxon>
        <taxon>Physalacriaceae</taxon>
        <taxon>Armillaria</taxon>
    </lineage>
</organism>
<protein>
    <submittedName>
        <fullName evidence="2">Uncharacterized protein</fullName>
    </submittedName>
</protein>
<sequence>MVLGPPPLVFLPPSHYRRKLVFGTCCLLLLFHERIGNFPGPIPEPRALAHAFVAYVMGLGRPPIRTPDSSWKPSSRRSTNDLA</sequence>
<dbReference type="AlphaFoldDB" id="A0A2H3BJI8"/>
<proteinExistence type="predicted"/>
<accession>A0A2H3BJI8</accession>
<gene>
    <name evidence="2" type="ORF">ARMSODRAFT_460341</name>
</gene>
<dbReference type="EMBL" id="KZ293450">
    <property type="protein sequence ID" value="PBK64727.1"/>
    <property type="molecule type" value="Genomic_DNA"/>
</dbReference>